<dbReference type="Proteomes" id="UP000267821">
    <property type="component" value="Unassembled WGS sequence"/>
</dbReference>
<evidence type="ECO:0000256" key="1">
    <source>
        <dbReference type="SAM" id="MobiDB-lite"/>
    </source>
</evidence>
<feature type="compositionally biased region" description="Basic and acidic residues" evidence="1">
    <location>
        <begin position="26"/>
        <end position="35"/>
    </location>
</feature>
<reference evidence="2 3" key="1">
    <citation type="journal article" date="2018" name="Nat. Ecol. Evol.">
        <title>Pezizomycetes genomes reveal the molecular basis of ectomycorrhizal truffle lifestyle.</title>
        <authorList>
            <person name="Murat C."/>
            <person name="Payen T."/>
            <person name="Noel B."/>
            <person name="Kuo A."/>
            <person name="Morin E."/>
            <person name="Chen J."/>
            <person name="Kohler A."/>
            <person name="Krizsan K."/>
            <person name="Balestrini R."/>
            <person name="Da Silva C."/>
            <person name="Montanini B."/>
            <person name="Hainaut M."/>
            <person name="Levati E."/>
            <person name="Barry K.W."/>
            <person name="Belfiori B."/>
            <person name="Cichocki N."/>
            <person name="Clum A."/>
            <person name="Dockter R.B."/>
            <person name="Fauchery L."/>
            <person name="Guy J."/>
            <person name="Iotti M."/>
            <person name="Le Tacon F."/>
            <person name="Lindquist E.A."/>
            <person name="Lipzen A."/>
            <person name="Malagnac F."/>
            <person name="Mello A."/>
            <person name="Molinier V."/>
            <person name="Miyauchi S."/>
            <person name="Poulain J."/>
            <person name="Riccioni C."/>
            <person name="Rubini A."/>
            <person name="Sitrit Y."/>
            <person name="Splivallo R."/>
            <person name="Traeger S."/>
            <person name="Wang M."/>
            <person name="Zifcakova L."/>
            <person name="Wipf D."/>
            <person name="Zambonelli A."/>
            <person name="Paolocci F."/>
            <person name="Nowrousian M."/>
            <person name="Ottonello S."/>
            <person name="Baldrian P."/>
            <person name="Spatafora J.W."/>
            <person name="Henrissat B."/>
            <person name="Nagy L.G."/>
            <person name="Aury J.M."/>
            <person name="Wincker P."/>
            <person name="Grigoriev I.V."/>
            <person name="Bonfante P."/>
            <person name="Martin F.M."/>
        </authorList>
    </citation>
    <scope>NUCLEOTIDE SEQUENCE [LARGE SCALE GENOMIC DNA]</scope>
    <source>
        <strain evidence="2 3">ATCC MYA-4762</strain>
    </source>
</reference>
<feature type="compositionally biased region" description="Low complexity" evidence="1">
    <location>
        <begin position="1"/>
        <end position="24"/>
    </location>
</feature>
<sequence>MLLRSMSKGKGHWGSWSSWSLRGRSQPKEAEHDEMPSDSAAIIKMHNSPYMNHPYNQAEVSTSILRVMPAITKTSRKAVKRHSGGCDKSITGAPALEAMCDSLFEPSKRLSLRLDFEPEVKTAPTYPMQPLPASPLDSPQHIPPSTAPPQSPKSRHSKASSGKRILRNIPMINGGFWRSVPKIKFVRKFEETSN</sequence>
<name>A0A3N4LPG9_9PEZI</name>
<evidence type="ECO:0000313" key="3">
    <source>
        <dbReference type="Proteomes" id="UP000267821"/>
    </source>
</evidence>
<feature type="region of interest" description="Disordered" evidence="1">
    <location>
        <begin position="1"/>
        <end position="36"/>
    </location>
</feature>
<protein>
    <submittedName>
        <fullName evidence="2">Uncharacterized protein</fullName>
    </submittedName>
</protein>
<dbReference type="InParanoid" id="A0A3N4LPG9"/>
<proteinExistence type="predicted"/>
<gene>
    <name evidence="2" type="ORF">L211DRAFT_588121</name>
</gene>
<accession>A0A3N4LPG9</accession>
<feature type="region of interest" description="Disordered" evidence="1">
    <location>
        <begin position="123"/>
        <end position="165"/>
    </location>
</feature>
<dbReference type="OrthoDB" id="5341159at2759"/>
<dbReference type="EMBL" id="ML121582">
    <property type="protein sequence ID" value="RPB19875.1"/>
    <property type="molecule type" value="Genomic_DNA"/>
</dbReference>
<evidence type="ECO:0000313" key="2">
    <source>
        <dbReference type="EMBL" id="RPB19875.1"/>
    </source>
</evidence>
<feature type="compositionally biased region" description="Pro residues" evidence="1">
    <location>
        <begin position="141"/>
        <end position="151"/>
    </location>
</feature>
<keyword evidence="3" id="KW-1185">Reference proteome</keyword>
<organism evidence="2 3">
    <name type="scientific">Terfezia boudieri ATCC MYA-4762</name>
    <dbReference type="NCBI Taxonomy" id="1051890"/>
    <lineage>
        <taxon>Eukaryota</taxon>
        <taxon>Fungi</taxon>
        <taxon>Dikarya</taxon>
        <taxon>Ascomycota</taxon>
        <taxon>Pezizomycotina</taxon>
        <taxon>Pezizomycetes</taxon>
        <taxon>Pezizales</taxon>
        <taxon>Pezizaceae</taxon>
        <taxon>Terfezia</taxon>
    </lineage>
</organism>
<dbReference type="AlphaFoldDB" id="A0A3N4LPG9"/>